<evidence type="ECO:0000313" key="2">
    <source>
        <dbReference type="EMBL" id="MDV6265299.1"/>
    </source>
</evidence>
<dbReference type="EMBL" id="JAWLKB010000001">
    <property type="protein sequence ID" value="MDV6265299.1"/>
    <property type="molecule type" value="Genomic_DNA"/>
</dbReference>
<dbReference type="InterPro" id="IPR029039">
    <property type="entry name" value="Flavoprotein-like_sf"/>
</dbReference>
<feature type="domain" description="Flavodoxin" evidence="1">
    <location>
        <begin position="4"/>
        <end position="142"/>
    </location>
</feature>
<organism evidence="2 3">
    <name type="scientific">Rhodococcus globerulus</name>
    <dbReference type="NCBI Taxonomy" id="33008"/>
    <lineage>
        <taxon>Bacteria</taxon>
        <taxon>Bacillati</taxon>
        <taxon>Actinomycetota</taxon>
        <taxon>Actinomycetes</taxon>
        <taxon>Mycobacteriales</taxon>
        <taxon>Nocardiaceae</taxon>
        <taxon>Rhodococcus</taxon>
    </lineage>
</organism>
<sequence>MRILIATASKHGSTAEIGEQLGRAITSGLRARNIEPQVDVKKAHDVHTVEGYDAVVLGSAIYLGKWLKDATRLVDRDLDALQKRPVWLFSSGPITPGDNADNLKWINTPWAVEHHMFGGKLDPSVLSFTERIATRAAKATEGDFRSPEDIAAWADSICSTLAAHPHR</sequence>
<name>A0ABU4BMH9_RHOGO</name>
<keyword evidence="3" id="KW-1185">Reference proteome</keyword>
<accession>A0ABU4BMH9</accession>
<dbReference type="InterPro" id="IPR026816">
    <property type="entry name" value="Flavodoxin_dom"/>
</dbReference>
<proteinExistence type="predicted"/>
<protein>
    <submittedName>
        <fullName evidence="2">Flavodoxin domain-containing protein</fullName>
    </submittedName>
</protein>
<dbReference type="PANTHER" id="PTHR38030:SF2">
    <property type="entry name" value="PROTOPORPHYRINOGEN IX DEHYDROGENASE [QUINONE]"/>
    <property type="match status" value="1"/>
</dbReference>
<dbReference type="Proteomes" id="UP001185927">
    <property type="component" value="Unassembled WGS sequence"/>
</dbReference>
<evidence type="ECO:0000313" key="3">
    <source>
        <dbReference type="Proteomes" id="UP001185927"/>
    </source>
</evidence>
<evidence type="ECO:0000259" key="1">
    <source>
        <dbReference type="Pfam" id="PF12724"/>
    </source>
</evidence>
<comment type="caution">
    <text evidence="2">The sequence shown here is derived from an EMBL/GenBank/DDBJ whole genome shotgun (WGS) entry which is preliminary data.</text>
</comment>
<dbReference type="Pfam" id="PF12724">
    <property type="entry name" value="Flavodoxin_5"/>
    <property type="match status" value="1"/>
</dbReference>
<reference evidence="2 3" key="1">
    <citation type="submission" date="2023-10" db="EMBL/GenBank/DDBJ databases">
        <title>Development of a sustainable strategy for remediation of hydrocarbon-contaminated territories based on the waste exchange concept.</title>
        <authorList>
            <person name="Krivoruchko A."/>
        </authorList>
    </citation>
    <scope>NUCLEOTIDE SEQUENCE [LARGE SCALE GENOMIC DNA]</scope>
    <source>
        <strain evidence="2 3">IEGM 1203</strain>
    </source>
</reference>
<dbReference type="PANTHER" id="PTHR38030">
    <property type="entry name" value="PROTOPORPHYRINOGEN IX DEHYDROGENASE [MENAQUINONE]"/>
    <property type="match status" value="1"/>
</dbReference>
<dbReference type="RefSeq" id="WP_317540442.1">
    <property type="nucleotide sequence ID" value="NZ_JAWLKB010000001.1"/>
</dbReference>
<dbReference type="Gene3D" id="3.40.50.360">
    <property type="match status" value="1"/>
</dbReference>
<gene>
    <name evidence="2" type="ORF">R3Q16_01685</name>
</gene>
<dbReference type="SUPFAM" id="SSF52218">
    <property type="entry name" value="Flavoproteins"/>
    <property type="match status" value="1"/>
</dbReference>
<dbReference type="InterPro" id="IPR052200">
    <property type="entry name" value="Protoporphyrinogen_IX_DH"/>
</dbReference>